<sequence>MRYNPDHASEDPEVVRRLIRENPWAVLVSRTDDDIVASHYPILLDEDADGLAVLTHVGRPDEELHDFGDREVLIIVQCRNGYISPSWYAPGSSQAPTWNFTAAHCYGVPQILDEEENLDVLSRLVAHFERNVEQPMFLDRQWARPVARGTVGLRIPISRFICKVKLSQDKDRVSQDQVIAALRGPGPYANPGLADDMAAELGRPAE</sequence>
<dbReference type="InterPro" id="IPR012349">
    <property type="entry name" value="Split_barrel_FMN-bd"/>
</dbReference>
<dbReference type="KEGG" id="mik:FOE78_01970"/>
<accession>A0A516PUJ0</accession>
<feature type="region of interest" description="Disordered" evidence="1">
    <location>
        <begin position="186"/>
        <end position="206"/>
    </location>
</feature>
<dbReference type="InterPro" id="IPR007396">
    <property type="entry name" value="TR_PAI2-type"/>
</dbReference>
<dbReference type="Pfam" id="PF04299">
    <property type="entry name" value="FMN_bind_2"/>
    <property type="match status" value="1"/>
</dbReference>
<dbReference type="PANTHER" id="PTHR35802:SF1">
    <property type="entry name" value="PROTEASE SYNTHASE AND SPORULATION PROTEIN PAI 2"/>
    <property type="match status" value="1"/>
</dbReference>
<keyword evidence="3" id="KW-1185">Reference proteome</keyword>
<organism evidence="2 3">
    <name type="scientific">Microlunatus elymi</name>
    <dbReference type="NCBI Taxonomy" id="2596828"/>
    <lineage>
        <taxon>Bacteria</taxon>
        <taxon>Bacillati</taxon>
        <taxon>Actinomycetota</taxon>
        <taxon>Actinomycetes</taxon>
        <taxon>Propionibacteriales</taxon>
        <taxon>Propionibacteriaceae</taxon>
        <taxon>Microlunatus</taxon>
    </lineage>
</organism>
<dbReference type="EMBL" id="CP041692">
    <property type="protein sequence ID" value="QDP94847.1"/>
    <property type="molecule type" value="Genomic_DNA"/>
</dbReference>
<dbReference type="PANTHER" id="PTHR35802">
    <property type="entry name" value="PROTEASE SYNTHASE AND SPORULATION PROTEIN PAI 2"/>
    <property type="match status" value="1"/>
</dbReference>
<dbReference type="SUPFAM" id="SSF50475">
    <property type="entry name" value="FMN-binding split barrel"/>
    <property type="match status" value="1"/>
</dbReference>
<evidence type="ECO:0000313" key="3">
    <source>
        <dbReference type="Proteomes" id="UP000319263"/>
    </source>
</evidence>
<protein>
    <submittedName>
        <fullName evidence="2">FMN-binding negative transcriptional regulator</fullName>
    </submittedName>
</protein>
<dbReference type="PIRSF" id="PIRSF010372">
    <property type="entry name" value="PaiB"/>
    <property type="match status" value="1"/>
</dbReference>
<evidence type="ECO:0000256" key="1">
    <source>
        <dbReference type="SAM" id="MobiDB-lite"/>
    </source>
</evidence>
<gene>
    <name evidence="2" type="ORF">FOE78_01970</name>
</gene>
<reference evidence="2 3" key="1">
    <citation type="submission" date="2019-07" db="EMBL/GenBank/DDBJ databases">
        <title>Microlunatus dokdonensis sp. nov. isolated from the rhizospheric soil of the wild plant Elymus tsukushiensis.</title>
        <authorList>
            <person name="Ghim S.-Y."/>
            <person name="Hwang Y.-J."/>
            <person name="Son J.-S."/>
            <person name="Shin J.-H."/>
        </authorList>
    </citation>
    <scope>NUCLEOTIDE SEQUENCE [LARGE SCALE GENOMIC DNA]</scope>
    <source>
        <strain evidence="2 3">KUDC0627</strain>
    </source>
</reference>
<dbReference type="OrthoDB" id="9794948at2"/>
<dbReference type="Gene3D" id="2.30.110.10">
    <property type="entry name" value="Electron Transport, Fmn-binding Protein, Chain A"/>
    <property type="match status" value="1"/>
</dbReference>
<name>A0A516PUJ0_9ACTN</name>
<evidence type="ECO:0000313" key="2">
    <source>
        <dbReference type="EMBL" id="QDP94847.1"/>
    </source>
</evidence>
<dbReference type="RefSeq" id="WP_143984835.1">
    <property type="nucleotide sequence ID" value="NZ_CP041692.1"/>
</dbReference>
<dbReference type="Proteomes" id="UP000319263">
    <property type="component" value="Chromosome"/>
</dbReference>
<proteinExistence type="predicted"/>
<dbReference type="AlphaFoldDB" id="A0A516PUJ0"/>